<reference evidence="1 2" key="1">
    <citation type="journal article" date="2019" name="Commun. Biol.">
        <title>The bagworm genome reveals a unique fibroin gene that provides high tensile strength.</title>
        <authorList>
            <person name="Kono N."/>
            <person name="Nakamura H."/>
            <person name="Ohtoshi R."/>
            <person name="Tomita M."/>
            <person name="Numata K."/>
            <person name="Arakawa K."/>
        </authorList>
    </citation>
    <scope>NUCLEOTIDE SEQUENCE [LARGE SCALE GENOMIC DNA]</scope>
</reference>
<accession>A0A4C1U8D4</accession>
<name>A0A4C1U8D4_EUMVA</name>
<comment type="caution">
    <text evidence="1">The sequence shown here is derived from an EMBL/GenBank/DDBJ whole genome shotgun (WGS) entry which is preliminary data.</text>
</comment>
<dbReference type="Proteomes" id="UP000299102">
    <property type="component" value="Unassembled WGS sequence"/>
</dbReference>
<keyword evidence="2" id="KW-1185">Reference proteome</keyword>
<evidence type="ECO:0000313" key="1">
    <source>
        <dbReference type="EMBL" id="GBP22184.1"/>
    </source>
</evidence>
<dbReference type="AlphaFoldDB" id="A0A4C1U8D4"/>
<gene>
    <name evidence="1" type="ORF">EVAR_10694_1</name>
</gene>
<evidence type="ECO:0000313" key="2">
    <source>
        <dbReference type="Proteomes" id="UP000299102"/>
    </source>
</evidence>
<organism evidence="1 2">
    <name type="scientific">Eumeta variegata</name>
    <name type="common">Bagworm moth</name>
    <name type="synonym">Eumeta japonica</name>
    <dbReference type="NCBI Taxonomy" id="151549"/>
    <lineage>
        <taxon>Eukaryota</taxon>
        <taxon>Metazoa</taxon>
        <taxon>Ecdysozoa</taxon>
        <taxon>Arthropoda</taxon>
        <taxon>Hexapoda</taxon>
        <taxon>Insecta</taxon>
        <taxon>Pterygota</taxon>
        <taxon>Neoptera</taxon>
        <taxon>Endopterygota</taxon>
        <taxon>Lepidoptera</taxon>
        <taxon>Glossata</taxon>
        <taxon>Ditrysia</taxon>
        <taxon>Tineoidea</taxon>
        <taxon>Psychidae</taxon>
        <taxon>Oiketicinae</taxon>
        <taxon>Eumeta</taxon>
    </lineage>
</organism>
<dbReference type="EMBL" id="BGZK01000137">
    <property type="protein sequence ID" value="GBP22184.1"/>
    <property type="molecule type" value="Genomic_DNA"/>
</dbReference>
<protein>
    <submittedName>
        <fullName evidence="1">Uncharacterized protein</fullName>
    </submittedName>
</protein>
<proteinExistence type="predicted"/>
<sequence length="220" mass="23394">MDSVFFQTSLFSRALQGDGWLATVSDAPLPLHFIGGASVAHVSCIHFNWGGVAMHLICICIGFASVDLPHPRFSGCRCGTEDLLLPHARASSRRGHDPDGSSGNGPYLMDPLLTSCRSPVADPHAGARGHCAGAAGRWRGSGVSCSTREAQLRLDTQPTAGGRTLVDADRIKAARIGDPRWRRSDRARLPTADQAIHASDGSSQGSTCQRAVSFNLFFSL</sequence>